<evidence type="ECO:0000256" key="1">
    <source>
        <dbReference type="SAM" id="MobiDB-lite"/>
    </source>
</evidence>
<comment type="caution">
    <text evidence="3">The sequence shown here is derived from an EMBL/GenBank/DDBJ whole genome shotgun (WGS) entry which is preliminary data.</text>
</comment>
<evidence type="ECO:0000313" key="4">
    <source>
        <dbReference type="Proteomes" id="UP000536441"/>
    </source>
</evidence>
<dbReference type="Gene3D" id="3.30.930.30">
    <property type="match status" value="1"/>
</dbReference>
<protein>
    <submittedName>
        <fullName evidence="3">Relaxase/mobilization nuclease domain-containing protein</fullName>
    </submittedName>
</protein>
<feature type="region of interest" description="Disordered" evidence="1">
    <location>
        <begin position="1"/>
        <end position="26"/>
    </location>
</feature>
<dbReference type="EMBL" id="JABMCH010000057">
    <property type="protein sequence ID" value="NUU46399.1"/>
    <property type="molecule type" value="Genomic_DNA"/>
</dbReference>
<feature type="region of interest" description="Disordered" evidence="1">
    <location>
        <begin position="223"/>
        <end position="243"/>
    </location>
</feature>
<feature type="domain" description="MobA/VirD2-like nuclease" evidence="2">
    <location>
        <begin position="125"/>
        <end position="218"/>
    </location>
</feature>
<organism evidence="3 4">
    <name type="scientific">Sphingomonas zeae</name>
    <dbReference type="NCBI Taxonomy" id="1646122"/>
    <lineage>
        <taxon>Bacteria</taxon>
        <taxon>Pseudomonadati</taxon>
        <taxon>Pseudomonadota</taxon>
        <taxon>Alphaproteobacteria</taxon>
        <taxon>Sphingomonadales</taxon>
        <taxon>Sphingomonadaceae</taxon>
        <taxon>Sphingomonas</taxon>
    </lineage>
</organism>
<sequence>MSGGDEDVLPLPSLMEAWRPPSGGKRTLKGATLRIRGGRSSAGGDGSAMLTPAQARAKLERIVRKAPEVMVKISGKQRGPAHLSEHFGYISRHGKLEVRSSEGEIITDEKRLKAIASDWAMLDDAMNPTGRDRPTSMSMVLSMPGGTTDAATIHDAVQAFARVEFEGQFAYMVALHTDTDHPHVHLTVATQGEDGTRFNPRKADLHHWRESFAHELRERGVAAEATPRRARGHVQKRIRSSARHLDARTDGLGAGEGKGLDIHRLTEERAETFANSAEPERRAEDVAALGRQKFIRATYAQAAAALAATGKEEDLALAQDVTSFVAAMPPAVSRRLARAREIMMAQRAAGQGERTPEMGSKAADKPDREPHKPRDRER</sequence>
<dbReference type="InterPro" id="IPR005094">
    <property type="entry name" value="Endonuclease_MobA/VirD2"/>
</dbReference>
<evidence type="ECO:0000259" key="2">
    <source>
        <dbReference type="Pfam" id="PF03432"/>
    </source>
</evidence>
<feature type="compositionally biased region" description="Basic and acidic residues" evidence="1">
    <location>
        <begin position="362"/>
        <end position="378"/>
    </location>
</feature>
<dbReference type="Pfam" id="PF03432">
    <property type="entry name" value="Relaxase"/>
    <property type="match status" value="1"/>
</dbReference>
<reference evidence="3 4" key="1">
    <citation type="submission" date="2020-05" db="EMBL/GenBank/DDBJ databases">
        <title>Genome Sequencing of Type Strains.</title>
        <authorList>
            <person name="Lemaire J.F."/>
            <person name="Inderbitzin P."/>
            <person name="Gregorio O.A."/>
            <person name="Collins S.B."/>
            <person name="Wespe N."/>
            <person name="Knight-Connoni V."/>
        </authorList>
    </citation>
    <scope>NUCLEOTIDE SEQUENCE [LARGE SCALE GENOMIC DNA]</scope>
    <source>
        <strain evidence="3 4">DSM 100049</strain>
    </source>
</reference>
<evidence type="ECO:0000313" key="3">
    <source>
        <dbReference type="EMBL" id="NUU46399.1"/>
    </source>
</evidence>
<feature type="compositionally biased region" description="Basic residues" evidence="1">
    <location>
        <begin position="228"/>
        <end position="242"/>
    </location>
</feature>
<dbReference type="RefSeq" id="WP_004212786.1">
    <property type="nucleotide sequence ID" value="NZ_CBCRYR010000004.1"/>
</dbReference>
<keyword evidence="4" id="KW-1185">Reference proteome</keyword>
<dbReference type="AlphaFoldDB" id="A0A7Y6EEN2"/>
<proteinExistence type="predicted"/>
<accession>A0A7Y6EEN2</accession>
<gene>
    <name evidence="3" type="ORF">HP438_05360</name>
</gene>
<feature type="region of interest" description="Disordered" evidence="1">
    <location>
        <begin position="345"/>
        <end position="378"/>
    </location>
</feature>
<name>A0A7Y6EEN2_9SPHN</name>
<dbReference type="Proteomes" id="UP000536441">
    <property type="component" value="Unassembled WGS sequence"/>
</dbReference>